<feature type="compositionally biased region" description="Polar residues" evidence="1">
    <location>
        <begin position="88"/>
        <end position="101"/>
    </location>
</feature>
<name>A0A2U2DXY5_9HYPH</name>
<keyword evidence="2" id="KW-0732">Signal</keyword>
<proteinExistence type="predicted"/>
<organism evidence="3 4">
    <name type="scientific">Metarhizobium album</name>
    <dbReference type="NCBI Taxonomy" id="2182425"/>
    <lineage>
        <taxon>Bacteria</taxon>
        <taxon>Pseudomonadati</taxon>
        <taxon>Pseudomonadota</taxon>
        <taxon>Alphaproteobacteria</taxon>
        <taxon>Hyphomicrobiales</taxon>
        <taxon>Rhizobiaceae</taxon>
        <taxon>Metarhizobium</taxon>
    </lineage>
</organism>
<dbReference type="EMBL" id="QFBC01000001">
    <property type="protein sequence ID" value="PWE58069.1"/>
    <property type="molecule type" value="Genomic_DNA"/>
</dbReference>
<keyword evidence="4" id="KW-1185">Reference proteome</keyword>
<evidence type="ECO:0000256" key="1">
    <source>
        <dbReference type="SAM" id="MobiDB-lite"/>
    </source>
</evidence>
<evidence type="ECO:0000256" key="2">
    <source>
        <dbReference type="SAM" id="SignalP"/>
    </source>
</evidence>
<feature type="region of interest" description="Disordered" evidence="1">
    <location>
        <begin position="23"/>
        <end position="101"/>
    </location>
</feature>
<feature type="chain" id="PRO_5015614091" description="Oxidoreductase" evidence="2">
    <location>
        <begin position="22"/>
        <end position="101"/>
    </location>
</feature>
<evidence type="ECO:0000313" key="4">
    <source>
        <dbReference type="Proteomes" id="UP000245252"/>
    </source>
</evidence>
<dbReference type="RefSeq" id="WP_109456585.1">
    <property type="nucleotide sequence ID" value="NZ_QFBC01000001.1"/>
</dbReference>
<reference evidence="3 4" key="1">
    <citation type="submission" date="2018-05" db="EMBL/GenBank/DDBJ databases">
        <title>The draft genome of strain NS-104.</title>
        <authorList>
            <person name="Hang P."/>
            <person name="Jiang J."/>
        </authorList>
    </citation>
    <scope>NUCLEOTIDE SEQUENCE [LARGE SCALE GENOMIC DNA]</scope>
    <source>
        <strain evidence="3 4">NS-104</strain>
    </source>
</reference>
<comment type="caution">
    <text evidence="3">The sequence shown here is derived from an EMBL/GenBank/DDBJ whole genome shotgun (WGS) entry which is preliminary data.</text>
</comment>
<gene>
    <name evidence="3" type="ORF">DEM27_02455</name>
</gene>
<feature type="compositionally biased region" description="Polar residues" evidence="1">
    <location>
        <begin position="53"/>
        <end position="77"/>
    </location>
</feature>
<accession>A0A2U2DXY5</accession>
<evidence type="ECO:0008006" key="5">
    <source>
        <dbReference type="Google" id="ProtNLM"/>
    </source>
</evidence>
<protein>
    <recommendedName>
        <fullName evidence="5">Oxidoreductase</fullName>
    </recommendedName>
</protein>
<evidence type="ECO:0000313" key="3">
    <source>
        <dbReference type="EMBL" id="PWE58069.1"/>
    </source>
</evidence>
<dbReference type="AlphaFoldDB" id="A0A2U2DXY5"/>
<feature type="compositionally biased region" description="Polar residues" evidence="1">
    <location>
        <begin position="23"/>
        <end position="42"/>
    </location>
</feature>
<feature type="signal peptide" evidence="2">
    <location>
        <begin position="1"/>
        <end position="21"/>
    </location>
</feature>
<dbReference type="Proteomes" id="UP000245252">
    <property type="component" value="Unassembled WGS sequence"/>
</dbReference>
<sequence length="101" mass="10257">MFMKQIAVATLCLGMATSAFAQQGNADNGSKTVPQNRSTTQDGKVMTPDAVDPSTTQGITNNSMDGSTNPDCITRNSGGAGDGVDGTAPTNNDLANNTKAC</sequence>